<evidence type="ECO:0000313" key="4">
    <source>
        <dbReference type="Proteomes" id="UP000501568"/>
    </source>
</evidence>
<reference evidence="3 4" key="1">
    <citation type="submission" date="2020-02" db="EMBL/GenBank/DDBJ databases">
        <authorList>
            <person name="Zheng R.K."/>
            <person name="Sun C.M."/>
        </authorList>
    </citation>
    <scope>NUCLEOTIDE SEQUENCE [LARGE SCALE GENOMIC DNA]</scope>
    <source>
        <strain evidence="4">zrk23</strain>
    </source>
</reference>
<dbReference type="Pfam" id="PF14338">
    <property type="entry name" value="Mrr_N"/>
    <property type="match status" value="1"/>
</dbReference>
<feature type="domain" description="Restriction system protein Mrr-like N-terminal" evidence="2">
    <location>
        <begin position="9"/>
        <end position="93"/>
    </location>
</feature>
<evidence type="ECO:0000259" key="1">
    <source>
        <dbReference type="Pfam" id="PF04471"/>
    </source>
</evidence>
<dbReference type="GO" id="GO:0009307">
    <property type="term" value="P:DNA restriction-modification system"/>
    <property type="evidence" value="ECO:0007669"/>
    <property type="project" value="InterPro"/>
</dbReference>
<dbReference type="InterPro" id="IPR052906">
    <property type="entry name" value="Type_IV_Methyl-Rstrct_Enzyme"/>
</dbReference>
<proteinExistence type="predicted"/>
<dbReference type="Proteomes" id="UP000501568">
    <property type="component" value="Chromosome"/>
</dbReference>
<dbReference type="InterPro" id="IPR007560">
    <property type="entry name" value="Restrct_endonuc_IV_Mrr"/>
</dbReference>
<evidence type="ECO:0000259" key="2">
    <source>
        <dbReference type="Pfam" id="PF14338"/>
    </source>
</evidence>
<organism evidence="3 4">
    <name type="scientific">Stakelama tenebrarum</name>
    <dbReference type="NCBI Taxonomy" id="2711215"/>
    <lineage>
        <taxon>Bacteria</taxon>
        <taxon>Pseudomonadati</taxon>
        <taxon>Pseudomonadota</taxon>
        <taxon>Alphaproteobacteria</taxon>
        <taxon>Sphingomonadales</taxon>
        <taxon>Sphingomonadaceae</taxon>
        <taxon>Stakelama</taxon>
    </lineage>
</organism>
<dbReference type="PANTHER" id="PTHR30015">
    <property type="entry name" value="MRR RESTRICTION SYSTEM PROTEIN"/>
    <property type="match status" value="1"/>
</dbReference>
<dbReference type="EMBL" id="CP049109">
    <property type="protein sequence ID" value="QIG79216.1"/>
    <property type="molecule type" value="Genomic_DNA"/>
</dbReference>
<dbReference type="RefSeq" id="WP_165326217.1">
    <property type="nucleotide sequence ID" value="NZ_CP049109.1"/>
</dbReference>
<dbReference type="GO" id="GO:0003677">
    <property type="term" value="F:DNA binding"/>
    <property type="evidence" value="ECO:0007669"/>
    <property type="project" value="InterPro"/>
</dbReference>
<accession>A0A6G6Y3S5</accession>
<dbReference type="InterPro" id="IPR011335">
    <property type="entry name" value="Restrct_endonuc-II-like"/>
</dbReference>
<gene>
    <name evidence="3" type="ORF">G5C33_05025</name>
</gene>
<keyword evidence="3" id="KW-0255">Endonuclease</keyword>
<dbReference type="InterPro" id="IPR011856">
    <property type="entry name" value="tRNA_endonuc-like_dom_sf"/>
</dbReference>
<protein>
    <submittedName>
        <fullName evidence="3">Restriction endonuclease</fullName>
    </submittedName>
</protein>
<sequence length="286" mass="31376">MTVAIPAHEELMLPTMRVLDAHGGSASNEEIQEALIEMLGLTPEQMDVTYPTSGVQVVPDRMSWARSYLKYPGFVDNPRRAVWVLTEEGRAALDWDEAAIRKAVARGYAERQKARAASEAMPDGDPEADDGAADWNDTLLATLRGMDPAGFERLAQRLLRESGFVRVEVSGRSGDGGIDGSGVLRMNLISFQVLFQCKRYTGSVGSSTVRDFRGAMQGRADKGLIITTGTFTADARREATRDGAPAIDLIDGEALCELLKERRLGVRVREVVREEVDVLPEFFAEI</sequence>
<dbReference type="GO" id="GO:0015666">
    <property type="term" value="F:restriction endodeoxyribonuclease activity"/>
    <property type="evidence" value="ECO:0007669"/>
    <property type="project" value="TreeGrafter"/>
</dbReference>
<dbReference type="InterPro" id="IPR025745">
    <property type="entry name" value="Mrr-like_N_dom"/>
</dbReference>
<feature type="domain" description="Restriction endonuclease type IV Mrr" evidence="1">
    <location>
        <begin position="143"/>
        <end position="259"/>
    </location>
</feature>
<dbReference type="SUPFAM" id="SSF52980">
    <property type="entry name" value="Restriction endonuclease-like"/>
    <property type="match status" value="1"/>
</dbReference>
<keyword evidence="3" id="KW-0378">Hydrolase</keyword>
<keyword evidence="4" id="KW-1185">Reference proteome</keyword>
<dbReference type="AlphaFoldDB" id="A0A6G6Y3S5"/>
<dbReference type="KEGG" id="spzr:G5C33_05025"/>
<evidence type="ECO:0000313" key="3">
    <source>
        <dbReference type="EMBL" id="QIG79216.1"/>
    </source>
</evidence>
<name>A0A6G6Y3S5_9SPHN</name>
<dbReference type="Gene3D" id="3.40.1350.10">
    <property type="match status" value="1"/>
</dbReference>
<dbReference type="PANTHER" id="PTHR30015:SF7">
    <property type="entry name" value="TYPE IV METHYL-DIRECTED RESTRICTION ENZYME ECOKMRR"/>
    <property type="match status" value="1"/>
</dbReference>
<dbReference type="Pfam" id="PF04471">
    <property type="entry name" value="Mrr_cat"/>
    <property type="match status" value="1"/>
</dbReference>
<keyword evidence="3" id="KW-0540">Nuclease</keyword>